<evidence type="ECO:0000313" key="2">
    <source>
        <dbReference type="Proteomes" id="UP000789396"/>
    </source>
</evidence>
<proteinExistence type="predicted"/>
<protein>
    <submittedName>
        <fullName evidence="1">5039_t:CDS:1</fullName>
    </submittedName>
</protein>
<comment type="caution">
    <text evidence="1">The sequence shown here is derived from an EMBL/GenBank/DDBJ whole genome shotgun (WGS) entry which is preliminary data.</text>
</comment>
<dbReference type="EMBL" id="CAJVPZ010001331">
    <property type="protein sequence ID" value="CAG8489783.1"/>
    <property type="molecule type" value="Genomic_DNA"/>
</dbReference>
<sequence>MHNLQNLNISEELVSDVGYVYIVELTYSNNDVTTNNTGTLSNIEITHDIEVNSEVCDLTMVENKTIQNLSEISESDKNNEIEPYSTDDDNNYKIHYGVFIKLDGKFQPAKWYTIIVSEVDEFLAEIHTNVVILTKNKSIEASDYNIAFKAEKALSAGTQLVDTQNF</sequence>
<evidence type="ECO:0000313" key="1">
    <source>
        <dbReference type="EMBL" id="CAG8489783.1"/>
    </source>
</evidence>
<dbReference type="OrthoDB" id="2437624at2759"/>
<dbReference type="Proteomes" id="UP000789396">
    <property type="component" value="Unassembled WGS sequence"/>
</dbReference>
<keyword evidence="2" id="KW-1185">Reference proteome</keyword>
<accession>A0A9N8WMP5</accession>
<organism evidence="1 2">
    <name type="scientific">Racocetra fulgida</name>
    <dbReference type="NCBI Taxonomy" id="60492"/>
    <lineage>
        <taxon>Eukaryota</taxon>
        <taxon>Fungi</taxon>
        <taxon>Fungi incertae sedis</taxon>
        <taxon>Mucoromycota</taxon>
        <taxon>Glomeromycotina</taxon>
        <taxon>Glomeromycetes</taxon>
        <taxon>Diversisporales</taxon>
        <taxon>Gigasporaceae</taxon>
        <taxon>Racocetra</taxon>
    </lineage>
</organism>
<dbReference type="AlphaFoldDB" id="A0A9N8WMP5"/>
<gene>
    <name evidence="1" type="ORF">RFULGI_LOCUS1928</name>
</gene>
<reference evidence="1" key="1">
    <citation type="submission" date="2021-06" db="EMBL/GenBank/DDBJ databases">
        <authorList>
            <person name="Kallberg Y."/>
            <person name="Tangrot J."/>
            <person name="Rosling A."/>
        </authorList>
    </citation>
    <scope>NUCLEOTIDE SEQUENCE</scope>
    <source>
        <strain evidence="1">IN212</strain>
    </source>
</reference>
<name>A0A9N8WMP5_9GLOM</name>